<protein>
    <recommendedName>
        <fullName evidence="3">GAF domain-containing protein</fullName>
    </recommendedName>
</protein>
<sequence>MRNSKKFLSLSAVRLVAILAPIIFAVILGLSTDLILERTLPGFWPAAVATLAVVVGAVTFSFFIFWLLRGVYGRIDEQNRELERRARELQRLTEAERVRAEEWKALFELGEEVTASPDVEGLLNSIVVRARDLLGTDISALMLLSADGRELSVAAHSGLSTPGMRTLSLGRDHGLQGLALETGGPVIVDDYQSDERLRNRPATLVKEEGLISQVAVPFSGKGRVLGTLTVGNRKRTRFTARQAELLQSFAYWTAVVVETRKLYEQLQSLALLEERE</sequence>
<gene>
    <name evidence="4" type="ORF">LCGC14_2740040</name>
</gene>
<dbReference type="SUPFAM" id="SSF55781">
    <property type="entry name" value="GAF domain-like"/>
    <property type="match status" value="1"/>
</dbReference>
<keyword evidence="2" id="KW-1133">Transmembrane helix</keyword>
<dbReference type="InterPro" id="IPR029016">
    <property type="entry name" value="GAF-like_dom_sf"/>
</dbReference>
<dbReference type="SMART" id="SM00065">
    <property type="entry name" value="GAF"/>
    <property type="match status" value="1"/>
</dbReference>
<proteinExistence type="predicted"/>
<organism evidence="4">
    <name type="scientific">marine sediment metagenome</name>
    <dbReference type="NCBI Taxonomy" id="412755"/>
    <lineage>
        <taxon>unclassified sequences</taxon>
        <taxon>metagenomes</taxon>
        <taxon>ecological metagenomes</taxon>
    </lineage>
</organism>
<name>A0A0F8Z4Q3_9ZZZZ</name>
<reference evidence="4" key="1">
    <citation type="journal article" date="2015" name="Nature">
        <title>Complex archaea that bridge the gap between prokaryotes and eukaryotes.</title>
        <authorList>
            <person name="Spang A."/>
            <person name="Saw J.H."/>
            <person name="Jorgensen S.L."/>
            <person name="Zaremba-Niedzwiedzka K."/>
            <person name="Martijn J."/>
            <person name="Lind A.E."/>
            <person name="van Eijk R."/>
            <person name="Schleper C."/>
            <person name="Guy L."/>
            <person name="Ettema T.J."/>
        </authorList>
    </citation>
    <scope>NUCLEOTIDE SEQUENCE</scope>
</reference>
<feature type="non-terminal residue" evidence="4">
    <location>
        <position position="276"/>
    </location>
</feature>
<keyword evidence="1" id="KW-0175">Coiled coil</keyword>
<dbReference type="Pfam" id="PF13185">
    <property type="entry name" value="GAF_2"/>
    <property type="match status" value="1"/>
</dbReference>
<accession>A0A0F8Z4Q3</accession>
<dbReference type="EMBL" id="LAZR01049818">
    <property type="protein sequence ID" value="KKK88748.1"/>
    <property type="molecule type" value="Genomic_DNA"/>
</dbReference>
<feature type="coiled-coil region" evidence="1">
    <location>
        <begin position="72"/>
        <end position="99"/>
    </location>
</feature>
<feature type="domain" description="GAF" evidence="3">
    <location>
        <begin position="118"/>
        <end position="267"/>
    </location>
</feature>
<comment type="caution">
    <text evidence="4">The sequence shown here is derived from an EMBL/GenBank/DDBJ whole genome shotgun (WGS) entry which is preliminary data.</text>
</comment>
<feature type="transmembrane region" description="Helical" evidence="2">
    <location>
        <begin position="43"/>
        <end position="68"/>
    </location>
</feature>
<evidence type="ECO:0000313" key="4">
    <source>
        <dbReference type="EMBL" id="KKK88748.1"/>
    </source>
</evidence>
<dbReference type="InterPro" id="IPR003018">
    <property type="entry name" value="GAF"/>
</dbReference>
<feature type="transmembrane region" description="Helical" evidence="2">
    <location>
        <begin position="12"/>
        <end position="31"/>
    </location>
</feature>
<dbReference type="Gene3D" id="3.30.450.40">
    <property type="match status" value="1"/>
</dbReference>
<keyword evidence="2" id="KW-0812">Transmembrane</keyword>
<dbReference type="AlphaFoldDB" id="A0A0F8Z4Q3"/>
<keyword evidence="2" id="KW-0472">Membrane</keyword>
<evidence type="ECO:0000259" key="3">
    <source>
        <dbReference type="SMART" id="SM00065"/>
    </source>
</evidence>
<evidence type="ECO:0000256" key="1">
    <source>
        <dbReference type="SAM" id="Coils"/>
    </source>
</evidence>
<evidence type="ECO:0000256" key="2">
    <source>
        <dbReference type="SAM" id="Phobius"/>
    </source>
</evidence>